<protein>
    <submittedName>
        <fullName evidence="2">Type VI secretion system protein ImpA</fullName>
    </submittedName>
</protein>
<dbReference type="EMBL" id="JACIGI010000030">
    <property type="protein sequence ID" value="MBB4287204.1"/>
    <property type="molecule type" value="Genomic_DNA"/>
</dbReference>
<evidence type="ECO:0000259" key="1">
    <source>
        <dbReference type="Pfam" id="PF06812"/>
    </source>
</evidence>
<dbReference type="Pfam" id="PF06812">
    <property type="entry name" value="ImpA_N"/>
    <property type="match status" value="1"/>
</dbReference>
<feature type="domain" description="ImpA N-terminal" evidence="1">
    <location>
        <begin position="12"/>
        <end position="141"/>
    </location>
</feature>
<dbReference type="InterPro" id="IPR017740">
    <property type="entry name" value="TssA-like"/>
</dbReference>
<dbReference type="AlphaFoldDB" id="A0A7W6WLT6"/>
<evidence type="ECO:0000313" key="3">
    <source>
        <dbReference type="Proteomes" id="UP000555728"/>
    </source>
</evidence>
<reference evidence="2 3" key="1">
    <citation type="submission" date="2020-08" db="EMBL/GenBank/DDBJ databases">
        <title>Genome sequencing of Purple Non-Sulfur Bacteria from various extreme environments.</title>
        <authorList>
            <person name="Mayer M."/>
        </authorList>
    </citation>
    <scope>NUCLEOTIDE SEQUENCE [LARGE SCALE GENOMIC DNA]</scope>
    <source>
        <strain evidence="2 3">JA135</strain>
    </source>
</reference>
<dbReference type="PANTHER" id="PTHR37951:SF1">
    <property type="entry name" value="TYPE VI SECRETION SYSTEM COMPONENT TSSA1"/>
    <property type="match status" value="1"/>
</dbReference>
<dbReference type="InterPro" id="IPR010657">
    <property type="entry name" value="ImpA_N"/>
</dbReference>
<dbReference type="PANTHER" id="PTHR37951">
    <property type="entry name" value="CYTOPLASMIC PROTEIN-RELATED"/>
    <property type="match status" value="1"/>
</dbReference>
<organism evidence="2 3">
    <name type="scientific">Roseospira goensis</name>
    <dbReference type="NCBI Taxonomy" id="391922"/>
    <lineage>
        <taxon>Bacteria</taxon>
        <taxon>Pseudomonadati</taxon>
        <taxon>Pseudomonadota</taxon>
        <taxon>Alphaproteobacteria</taxon>
        <taxon>Rhodospirillales</taxon>
        <taxon>Rhodospirillaceae</taxon>
        <taxon>Roseospira</taxon>
    </lineage>
</organism>
<comment type="caution">
    <text evidence="2">The sequence shown here is derived from an EMBL/GenBank/DDBJ whole genome shotgun (WGS) entry which is preliminary data.</text>
</comment>
<dbReference type="RefSeq" id="WP_184436717.1">
    <property type="nucleotide sequence ID" value="NZ_JACIGI010000030.1"/>
</dbReference>
<dbReference type="NCBIfam" id="TIGR03363">
    <property type="entry name" value="VI_chp_8"/>
    <property type="match status" value="1"/>
</dbReference>
<sequence length="387" mass="41258">MVDRVLDIDTMLAPIDGEGPTGVNLREVSSGTSALYALGDLRRSASTAERNMVLDDDGGGASIPEAWGDILERAPKVIATESKDLRIVCFLIEAAVRIHGFAGLRDGFDLVTGLVEQYWDDLYPPVEDSIEDKINDLIGLNGAGGDGVLIAPLRRIPLTDGMTGAFGHWQYEQASDLRKLGDEDKVRARIEAGALPYETFEQAVMETPAAFYTDLAATVQEARDSLKRMDAALTERCGVEAPPTSNLSGTLEQIADTVAFIMRTWNKGMTDGGAGAAEGDATATAEAAAPGEAGASAGAAAGGVSVAAAGTIQTREQAFSQLLKIADFFRRTEPHSVIPHTLEELVRRGRLPLNLLLAELIPDEDARQTFYIRAGVHPPAEESSDSY</sequence>
<proteinExistence type="predicted"/>
<accession>A0A7W6WLT6</accession>
<gene>
    <name evidence="2" type="ORF">GGD88_002948</name>
</gene>
<keyword evidence="3" id="KW-1185">Reference proteome</keyword>
<name>A0A7W6WLT6_9PROT</name>
<evidence type="ECO:0000313" key="2">
    <source>
        <dbReference type="EMBL" id="MBB4287204.1"/>
    </source>
</evidence>
<dbReference type="Proteomes" id="UP000555728">
    <property type="component" value="Unassembled WGS sequence"/>
</dbReference>